<dbReference type="EMBL" id="CP001802">
    <property type="protein sequence ID" value="ACY20698.1"/>
    <property type="molecule type" value="Genomic_DNA"/>
</dbReference>
<keyword evidence="2" id="KW-1185">Reference proteome</keyword>
<reference evidence="2" key="1">
    <citation type="submission" date="2009-10" db="EMBL/GenBank/DDBJ databases">
        <title>The complete chromosome of Gordonia bronchialis DSM 43247.</title>
        <authorList>
            <consortium name="US DOE Joint Genome Institute (JGI-PGF)"/>
            <person name="Lucas S."/>
            <person name="Copeland A."/>
            <person name="Lapidus A."/>
            <person name="Glavina del Rio T."/>
            <person name="Dalin E."/>
            <person name="Tice H."/>
            <person name="Bruce D."/>
            <person name="Goodwin L."/>
            <person name="Pitluck S."/>
            <person name="Kyrpides N."/>
            <person name="Mavromatis K."/>
            <person name="Ivanova N."/>
            <person name="Ovchinnikova G."/>
            <person name="Saunders E."/>
            <person name="Brettin T."/>
            <person name="Detter J.C."/>
            <person name="Han C."/>
            <person name="Larimer F."/>
            <person name="Land M."/>
            <person name="Hauser L."/>
            <person name="Markowitz V."/>
            <person name="Cheng J.-F."/>
            <person name="Hugenholtz P."/>
            <person name="Woyke T."/>
            <person name="Wu D."/>
            <person name="Jando M."/>
            <person name="Schneider S."/>
            <person name="Goeker M."/>
            <person name="Klenk H.-P."/>
            <person name="Eisen J.A."/>
        </authorList>
    </citation>
    <scope>NUCLEOTIDE SEQUENCE [LARGE SCALE GENOMIC DNA]</scope>
    <source>
        <strain evidence="2">ATCC 25592 / DSM 43247 / BCRC 13721 / JCM 3198 / KCTC 3076 / NBRC 16047 / NCTC 10667</strain>
    </source>
</reference>
<dbReference type="InterPro" id="IPR007497">
    <property type="entry name" value="SIMPL/DUF541"/>
</dbReference>
<dbReference type="Gene3D" id="3.30.110.170">
    <property type="entry name" value="Protein of unknown function (DUF541), domain 1"/>
    <property type="match status" value="1"/>
</dbReference>
<organism evidence="1 2">
    <name type="scientific">Gordonia bronchialis (strain ATCC 25592 / DSM 43247 / BCRC 13721 / JCM 3198 / KCTC 3076 / NBRC 16047 / NCTC 10667)</name>
    <name type="common">Rhodococcus bronchialis</name>
    <dbReference type="NCBI Taxonomy" id="526226"/>
    <lineage>
        <taxon>Bacteria</taxon>
        <taxon>Bacillati</taxon>
        <taxon>Actinomycetota</taxon>
        <taxon>Actinomycetes</taxon>
        <taxon>Mycobacteriales</taxon>
        <taxon>Gordoniaceae</taxon>
        <taxon>Gordonia</taxon>
    </lineage>
</organism>
<evidence type="ECO:0000313" key="1">
    <source>
        <dbReference type="EMBL" id="ACY20698.1"/>
    </source>
</evidence>
<dbReference type="Pfam" id="PF04402">
    <property type="entry name" value="SIMPL"/>
    <property type="match status" value="1"/>
</dbReference>
<dbReference type="KEGG" id="gbr:Gbro_1416"/>
<name>D0L6E1_GORB4</name>
<sequence>MAPLEIVVRGRARGRYRPERATLHLSVQIEGPEKPEVRTRAVVVQSELITTLDGLRNDGALTTWSSDSIRVYSYRPHDRDGRRLDPVYTTTIALDAEFTDFELLSGFIDDWSDRDGVQVGQIAWDVTDDHRLDHERDLRRQAVEDAVAKAQAYADAVGRGTVVATQLADPNMLAESSPAQPMMMRAMVGDDGAGPPSLELRSDDIEIVVAVDARFVAE</sequence>
<dbReference type="OrthoDB" id="3724496at2"/>
<reference evidence="1 2" key="2">
    <citation type="journal article" date="2010" name="Stand. Genomic Sci.">
        <title>Complete genome sequence of Gordonia bronchialis type strain (3410).</title>
        <authorList>
            <person name="Ivanova N."/>
            <person name="Sikorski J."/>
            <person name="Jando M."/>
            <person name="Lapidus A."/>
            <person name="Nolan M."/>
            <person name="Lucas S."/>
            <person name="Del Rio T.G."/>
            <person name="Tice H."/>
            <person name="Copeland A."/>
            <person name="Cheng J.F."/>
            <person name="Chen F."/>
            <person name="Bruce D."/>
            <person name="Goodwin L."/>
            <person name="Pitluck S."/>
            <person name="Mavromatis K."/>
            <person name="Ovchinnikova G."/>
            <person name="Pati A."/>
            <person name="Chen A."/>
            <person name="Palaniappan K."/>
            <person name="Land M."/>
            <person name="Hauser L."/>
            <person name="Chang Y.J."/>
            <person name="Jeffries C.D."/>
            <person name="Chain P."/>
            <person name="Saunders E."/>
            <person name="Han C."/>
            <person name="Detter J.C."/>
            <person name="Brettin T."/>
            <person name="Rohde M."/>
            <person name="Goker M."/>
            <person name="Bristow J."/>
            <person name="Eisen J.A."/>
            <person name="Markowitz V."/>
            <person name="Hugenholtz P."/>
            <person name="Klenk H.P."/>
            <person name="Kyrpides N.C."/>
        </authorList>
    </citation>
    <scope>NUCLEOTIDE SEQUENCE [LARGE SCALE GENOMIC DNA]</scope>
    <source>
        <strain evidence="2">ATCC 25592 / DSM 43247 / BCRC 13721 / JCM 3198 / KCTC 3076 / NBRC 16047 / NCTC 10667</strain>
    </source>
</reference>
<dbReference type="STRING" id="526226.Gbro_1416"/>
<protein>
    <recommendedName>
        <fullName evidence="3">SIMPL domain-containing protein</fullName>
    </recommendedName>
</protein>
<dbReference type="HOGENOM" id="CLU_075628_2_0_11"/>
<evidence type="ECO:0000313" key="2">
    <source>
        <dbReference type="Proteomes" id="UP000001219"/>
    </source>
</evidence>
<dbReference type="Proteomes" id="UP000001219">
    <property type="component" value="Chromosome"/>
</dbReference>
<dbReference type="Gene3D" id="3.30.70.2970">
    <property type="entry name" value="Protein of unknown function (DUF541), domain 2"/>
    <property type="match status" value="1"/>
</dbReference>
<dbReference type="eggNOG" id="COG2968">
    <property type="taxonomic scope" value="Bacteria"/>
</dbReference>
<dbReference type="AlphaFoldDB" id="D0L6E1"/>
<gene>
    <name evidence="1" type="ordered locus">Gbro_1416</name>
</gene>
<evidence type="ECO:0008006" key="3">
    <source>
        <dbReference type="Google" id="ProtNLM"/>
    </source>
</evidence>
<dbReference type="GO" id="GO:0006974">
    <property type="term" value="P:DNA damage response"/>
    <property type="evidence" value="ECO:0007669"/>
    <property type="project" value="TreeGrafter"/>
</dbReference>
<dbReference type="PANTHER" id="PTHR34387">
    <property type="entry name" value="SLR1258 PROTEIN"/>
    <property type="match status" value="1"/>
</dbReference>
<dbReference type="PANTHER" id="PTHR34387:SF1">
    <property type="entry name" value="PERIPLASMIC IMMUNOGENIC PROTEIN"/>
    <property type="match status" value="1"/>
</dbReference>
<accession>D0L6E1</accession>
<dbReference type="InterPro" id="IPR052022">
    <property type="entry name" value="26kDa_periplasmic_antigen"/>
</dbReference>
<dbReference type="RefSeq" id="WP_012833266.1">
    <property type="nucleotide sequence ID" value="NC_013441.1"/>
</dbReference>
<proteinExistence type="predicted"/>